<evidence type="ECO:0000256" key="2">
    <source>
        <dbReference type="ARBA" id="ARBA00001946"/>
    </source>
</evidence>
<dbReference type="GO" id="GO:0016462">
    <property type="term" value="F:pyrophosphatase activity"/>
    <property type="evidence" value="ECO:0007669"/>
    <property type="project" value="UniProtKB-ARBA"/>
</dbReference>
<name>A0A316TTL4_9BACT</name>
<comment type="caution">
    <text evidence="10">The sequence shown here is derived from an EMBL/GenBank/DDBJ whole genome shotgun (WGS) entry which is preliminary data.</text>
</comment>
<comment type="similarity">
    <text evidence="3">Belongs to the Nudix hydrolase family. NudK subfamily.</text>
</comment>
<reference evidence="10 11" key="1">
    <citation type="submission" date="2018-05" db="EMBL/GenBank/DDBJ databases">
        <title>Rhodohalobacter halophilus gen. nov., sp. nov., a moderately halophilic member of the family Balneolaceae.</title>
        <authorList>
            <person name="Liu Z.-W."/>
        </authorList>
    </citation>
    <scope>NUCLEOTIDE SEQUENCE [LARGE SCALE GENOMIC DNA]</scope>
    <source>
        <strain evidence="10 11">8A47</strain>
    </source>
</reference>
<dbReference type="OrthoDB" id="9806150at2"/>
<dbReference type="AlphaFoldDB" id="A0A316TTL4"/>
<protein>
    <recommendedName>
        <fullName evidence="4">GDP-mannose pyrophosphatase</fullName>
    </recommendedName>
    <alternativeName>
        <fullName evidence="6">GDP-mannose hydrolase</fullName>
    </alternativeName>
    <alternativeName>
        <fullName evidence="7">GDPMK</fullName>
    </alternativeName>
</protein>
<dbReference type="InterPro" id="IPR020084">
    <property type="entry name" value="NUDIX_hydrolase_CS"/>
</dbReference>
<dbReference type="InterPro" id="IPR015797">
    <property type="entry name" value="NUDIX_hydrolase-like_dom_sf"/>
</dbReference>
<dbReference type="GO" id="GO:0006753">
    <property type="term" value="P:nucleoside phosphate metabolic process"/>
    <property type="evidence" value="ECO:0007669"/>
    <property type="project" value="TreeGrafter"/>
</dbReference>
<dbReference type="PANTHER" id="PTHR11839:SF18">
    <property type="entry name" value="NUDIX HYDROLASE DOMAIN-CONTAINING PROTEIN"/>
    <property type="match status" value="1"/>
</dbReference>
<dbReference type="InterPro" id="IPR020476">
    <property type="entry name" value="Nudix_hydrolase"/>
</dbReference>
<evidence type="ECO:0000256" key="7">
    <source>
        <dbReference type="ARBA" id="ARBA00032272"/>
    </source>
</evidence>
<dbReference type="GO" id="GO:0005829">
    <property type="term" value="C:cytosol"/>
    <property type="evidence" value="ECO:0007669"/>
    <property type="project" value="TreeGrafter"/>
</dbReference>
<evidence type="ECO:0000313" key="10">
    <source>
        <dbReference type="EMBL" id="PWN07770.1"/>
    </source>
</evidence>
<dbReference type="InterPro" id="IPR000086">
    <property type="entry name" value="NUDIX_hydrolase_dom"/>
</dbReference>
<dbReference type="Gene3D" id="3.90.79.10">
    <property type="entry name" value="Nucleoside Triphosphate Pyrophosphohydrolase"/>
    <property type="match status" value="1"/>
</dbReference>
<comment type="cofactor">
    <cofactor evidence="2">
        <name>Mg(2+)</name>
        <dbReference type="ChEBI" id="CHEBI:18420"/>
    </cofactor>
</comment>
<dbReference type="CDD" id="cd03424">
    <property type="entry name" value="NUDIX_ADPRase_Nudt5_UGPPase_Nudt14"/>
    <property type="match status" value="1"/>
</dbReference>
<keyword evidence="11" id="KW-1185">Reference proteome</keyword>
<proteinExistence type="inferred from homology"/>
<feature type="domain" description="Nudix hydrolase" evidence="9">
    <location>
        <begin position="39"/>
        <end position="177"/>
    </location>
</feature>
<dbReference type="PANTHER" id="PTHR11839">
    <property type="entry name" value="UDP/ADP-SUGAR PYROPHOSPHATASE"/>
    <property type="match status" value="1"/>
</dbReference>
<evidence type="ECO:0000256" key="1">
    <source>
        <dbReference type="ARBA" id="ARBA00000847"/>
    </source>
</evidence>
<dbReference type="SUPFAM" id="SSF55811">
    <property type="entry name" value="Nudix"/>
    <property type="match status" value="1"/>
</dbReference>
<evidence type="ECO:0000256" key="4">
    <source>
        <dbReference type="ARBA" id="ARBA00016377"/>
    </source>
</evidence>
<sequence length="191" mass="21577">MRKPFQFSKPSWGVVKDKKVFETPIFDLHEKTLDAPGQTLTHPFYVLQAPEWINVIALTPENDIVLVEQYRVGVDEVTLELPGGMVDDGESPLEAAKRELLEETGYSTDRWEMIGKTSSNPAILSNFTHLYIAYGCEKTAPQDTDGSEDIAIRVIPMDNFLDLARNGTVHHAIVLAAVAQYLLRERRSREY</sequence>
<keyword evidence="5 8" id="KW-0378">Hydrolase</keyword>
<gene>
    <name evidence="10" type="ORF">DDZ15_01775</name>
</gene>
<dbReference type="PROSITE" id="PS00893">
    <property type="entry name" value="NUDIX_BOX"/>
    <property type="match status" value="1"/>
</dbReference>
<comment type="catalytic activity">
    <reaction evidence="1">
        <text>GDP-alpha-D-mannose + H2O = alpha-D-mannose 1-phosphate + GMP + 2 H(+)</text>
        <dbReference type="Rhea" id="RHEA:27978"/>
        <dbReference type="ChEBI" id="CHEBI:15377"/>
        <dbReference type="ChEBI" id="CHEBI:15378"/>
        <dbReference type="ChEBI" id="CHEBI:57527"/>
        <dbReference type="ChEBI" id="CHEBI:58115"/>
        <dbReference type="ChEBI" id="CHEBI:58409"/>
    </reaction>
</comment>
<evidence type="ECO:0000256" key="8">
    <source>
        <dbReference type="RuleBase" id="RU003476"/>
    </source>
</evidence>
<dbReference type="PROSITE" id="PS51462">
    <property type="entry name" value="NUDIX"/>
    <property type="match status" value="1"/>
</dbReference>
<dbReference type="GO" id="GO:0019693">
    <property type="term" value="P:ribose phosphate metabolic process"/>
    <property type="evidence" value="ECO:0007669"/>
    <property type="project" value="TreeGrafter"/>
</dbReference>
<organism evidence="10 11">
    <name type="scientific">Rhodohalobacter mucosus</name>
    <dbReference type="NCBI Taxonomy" id="2079485"/>
    <lineage>
        <taxon>Bacteria</taxon>
        <taxon>Pseudomonadati</taxon>
        <taxon>Balneolota</taxon>
        <taxon>Balneolia</taxon>
        <taxon>Balneolales</taxon>
        <taxon>Balneolaceae</taxon>
        <taxon>Rhodohalobacter</taxon>
    </lineage>
</organism>
<dbReference type="Pfam" id="PF00293">
    <property type="entry name" value="NUDIX"/>
    <property type="match status" value="1"/>
</dbReference>
<evidence type="ECO:0000256" key="3">
    <source>
        <dbReference type="ARBA" id="ARBA00007275"/>
    </source>
</evidence>
<evidence type="ECO:0000313" key="11">
    <source>
        <dbReference type="Proteomes" id="UP000245533"/>
    </source>
</evidence>
<accession>A0A316TTL4</accession>
<dbReference type="PRINTS" id="PR00502">
    <property type="entry name" value="NUDIXFAMILY"/>
</dbReference>
<dbReference type="Proteomes" id="UP000245533">
    <property type="component" value="Unassembled WGS sequence"/>
</dbReference>
<dbReference type="RefSeq" id="WP_109644238.1">
    <property type="nucleotide sequence ID" value="NZ_QGGB01000002.1"/>
</dbReference>
<dbReference type="EMBL" id="QGGB01000002">
    <property type="protein sequence ID" value="PWN07770.1"/>
    <property type="molecule type" value="Genomic_DNA"/>
</dbReference>
<evidence type="ECO:0000256" key="6">
    <source>
        <dbReference type="ARBA" id="ARBA00032162"/>
    </source>
</evidence>
<evidence type="ECO:0000259" key="9">
    <source>
        <dbReference type="PROSITE" id="PS51462"/>
    </source>
</evidence>
<evidence type="ECO:0000256" key="5">
    <source>
        <dbReference type="ARBA" id="ARBA00022801"/>
    </source>
</evidence>